<feature type="compositionally biased region" description="Polar residues" evidence="6">
    <location>
        <begin position="381"/>
        <end position="398"/>
    </location>
</feature>
<reference evidence="9 10" key="1">
    <citation type="submission" date="2020-02" db="EMBL/GenBank/DDBJ databases">
        <title>Bird 10,000 Genomes (B10K) Project - Family phase.</title>
        <authorList>
            <person name="Zhang G."/>
        </authorList>
    </citation>
    <scope>NUCLEOTIDE SEQUENCE [LARGE SCALE GENOMIC DNA]</scope>
    <source>
        <strain evidence="9">B10K-DU-002-70</strain>
        <tissue evidence="9">Muscle</tissue>
    </source>
</reference>
<keyword evidence="10" id="KW-1185">Reference proteome</keyword>
<dbReference type="PROSITE" id="PS50050">
    <property type="entry name" value="TNFR_NGFR_2"/>
    <property type="match status" value="4"/>
</dbReference>
<keyword evidence="2" id="KW-0677">Repeat</keyword>
<dbReference type="InterPro" id="IPR020411">
    <property type="entry name" value="TNFR_1B"/>
</dbReference>
<dbReference type="Pfam" id="PF00020">
    <property type="entry name" value="TNFR_c6"/>
    <property type="match status" value="3"/>
</dbReference>
<keyword evidence="1" id="KW-0732">Signal</keyword>
<feature type="disulfide bond" evidence="5">
    <location>
        <begin position="13"/>
        <end position="28"/>
    </location>
</feature>
<feature type="non-terminal residue" evidence="9">
    <location>
        <position position="1"/>
    </location>
</feature>
<evidence type="ECO:0000256" key="6">
    <source>
        <dbReference type="SAM" id="MobiDB-lite"/>
    </source>
</evidence>
<feature type="disulfide bond" evidence="5">
    <location>
        <begin position="32"/>
        <end position="50"/>
    </location>
</feature>
<feature type="disulfide bond" evidence="5">
    <location>
        <begin position="75"/>
        <end position="93"/>
    </location>
</feature>
<dbReference type="SUPFAM" id="SSF57586">
    <property type="entry name" value="TNF receptor-like"/>
    <property type="match status" value="2"/>
</dbReference>
<evidence type="ECO:0000256" key="3">
    <source>
        <dbReference type="ARBA" id="ARBA00023157"/>
    </source>
</evidence>
<keyword evidence="3 5" id="KW-1015">Disulfide bond</keyword>
<gene>
    <name evidence="9" type="primary">Tnfrsf1b</name>
    <name evidence="9" type="ORF">SCOUMB_R02317</name>
</gene>
<feature type="disulfide bond" evidence="5">
    <location>
        <begin position="118"/>
        <end position="136"/>
    </location>
</feature>
<feature type="domain" description="TNFR-Cys" evidence="8">
    <location>
        <begin position="94"/>
        <end position="136"/>
    </location>
</feature>
<comment type="caution">
    <text evidence="5">Lacks conserved residue(s) required for the propagation of feature annotation.</text>
</comment>
<evidence type="ECO:0000256" key="1">
    <source>
        <dbReference type="ARBA" id="ARBA00022729"/>
    </source>
</evidence>
<organism evidence="9 10">
    <name type="scientific">Scopus umbretta</name>
    <name type="common">Hammerkop</name>
    <dbReference type="NCBI Taxonomy" id="33581"/>
    <lineage>
        <taxon>Eukaryota</taxon>
        <taxon>Metazoa</taxon>
        <taxon>Chordata</taxon>
        <taxon>Craniata</taxon>
        <taxon>Vertebrata</taxon>
        <taxon>Euteleostomi</taxon>
        <taxon>Archelosauria</taxon>
        <taxon>Archosauria</taxon>
        <taxon>Dinosauria</taxon>
        <taxon>Saurischia</taxon>
        <taxon>Theropoda</taxon>
        <taxon>Coelurosauria</taxon>
        <taxon>Aves</taxon>
        <taxon>Neognathae</taxon>
        <taxon>Neoaves</taxon>
        <taxon>Aequornithes</taxon>
        <taxon>Pelecaniformes</taxon>
        <taxon>Scopidae</taxon>
        <taxon>Scopus</taxon>
    </lineage>
</organism>
<dbReference type="Gene3D" id="2.10.50.10">
    <property type="entry name" value="Tumor Necrosis Factor Receptor, subunit A, domain 2"/>
    <property type="match status" value="2"/>
</dbReference>
<dbReference type="GO" id="GO:0008630">
    <property type="term" value="P:intrinsic apoptotic signaling pathway in response to DNA damage"/>
    <property type="evidence" value="ECO:0007669"/>
    <property type="project" value="TreeGrafter"/>
</dbReference>
<feature type="domain" description="TNFR-Cys" evidence="8">
    <location>
        <begin position="52"/>
        <end position="93"/>
    </location>
</feature>
<evidence type="ECO:0000256" key="7">
    <source>
        <dbReference type="SAM" id="Phobius"/>
    </source>
</evidence>
<comment type="caution">
    <text evidence="9">The sequence shown here is derived from an EMBL/GenBank/DDBJ whole genome shotgun (WGS) entry which is preliminary data.</text>
</comment>
<dbReference type="GO" id="GO:0005031">
    <property type="term" value="F:tumor necrosis factor receptor activity"/>
    <property type="evidence" value="ECO:0007669"/>
    <property type="project" value="InterPro"/>
</dbReference>
<dbReference type="GO" id="GO:0051044">
    <property type="term" value="P:positive regulation of membrane protein ectodomain proteolysis"/>
    <property type="evidence" value="ECO:0007669"/>
    <property type="project" value="TreeGrafter"/>
</dbReference>
<dbReference type="Proteomes" id="UP000539032">
    <property type="component" value="Unassembled WGS sequence"/>
</dbReference>
<feature type="disulfide bond" evidence="5">
    <location>
        <begin position="139"/>
        <end position="154"/>
    </location>
</feature>
<dbReference type="PROSITE" id="PS00652">
    <property type="entry name" value="TNFR_NGFR_1"/>
    <property type="match status" value="2"/>
</dbReference>
<dbReference type="GO" id="GO:0097191">
    <property type="term" value="P:extrinsic apoptotic signaling pathway"/>
    <property type="evidence" value="ECO:0007669"/>
    <property type="project" value="TreeGrafter"/>
</dbReference>
<feature type="disulfide bond" evidence="5">
    <location>
        <begin position="29"/>
        <end position="42"/>
    </location>
</feature>
<feature type="region of interest" description="Disordered" evidence="6">
    <location>
        <begin position="280"/>
        <end position="311"/>
    </location>
</feature>
<dbReference type="CDD" id="cd10577">
    <property type="entry name" value="TNFRSF1B"/>
    <property type="match status" value="1"/>
</dbReference>
<dbReference type="InterPro" id="IPR033996">
    <property type="entry name" value="TNFRSF1B_N"/>
</dbReference>
<dbReference type="PRINTS" id="PR01919">
    <property type="entry name" value="TNFACTORR1B"/>
</dbReference>
<dbReference type="GO" id="GO:0043120">
    <property type="term" value="F:tumor necrosis factor binding"/>
    <property type="evidence" value="ECO:0007669"/>
    <property type="project" value="TreeGrafter"/>
</dbReference>
<dbReference type="EMBL" id="VZTL01011598">
    <property type="protein sequence ID" value="NXX53730.1"/>
    <property type="molecule type" value="Genomic_DNA"/>
</dbReference>
<dbReference type="GO" id="GO:0042129">
    <property type="term" value="P:regulation of T cell proliferation"/>
    <property type="evidence" value="ECO:0007669"/>
    <property type="project" value="TreeGrafter"/>
</dbReference>
<keyword evidence="7" id="KW-0472">Membrane</keyword>
<feature type="repeat" description="TNFR-Cys" evidence="5">
    <location>
        <begin position="138"/>
        <end position="175"/>
    </location>
</feature>
<dbReference type="InterPro" id="IPR001368">
    <property type="entry name" value="TNFR/NGFR_Cys_rich_reg"/>
</dbReference>
<feature type="compositionally biased region" description="Basic and acidic residues" evidence="6">
    <location>
        <begin position="401"/>
        <end position="414"/>
    </location>
</feature>
<feature type="non-terminal residue" evidence="9">
    <location>
        <position position="453"/>
    </location>
</feature>
<feature type="transmembrane region" description="Helical" evidence="7">
    <location>
        <begin position="222"/>
        <end position="244"/>
    </location>
</feature>
<evidence type="ECO:0000313" key="10">
    <source>
        <dbReference type="Proteomes" id="UP000539032"/>
    </source>
</evidence>
<evidence type="ECO:0000256" key="5">
    <source>
        <dbReference type="PROSITE-ProRule" id="PRU00206"/>
    </source>
</evidence>
<keyword evidence="7" id="KW-0812">Transmembrane</keyword>
<dbReference type="GO" id="GO:0002724">
    <property type="term" value="P:regulation of T cell cytokine production"/>
    <property type="evidence" value="ECO:0007669"/>
    <property type="project" value="TreeGrafter"/>
</dbReference>
<dbReference type="GO" id="GO:0048714">
    <property type="term" value="P:positive regulation of oligodendrocyte differentiation"/>
    <property type="evidence" value="ECO:0007669"/>
    <property type="project" value="TreeGrafter"/>
</dbReference>
<dbReference type="GO" id="GO:0006954">
    <property type="term" value="P:inflammatory response"/>
    <property type="evidence" value="ECO:0007669"/>
    <property type="project" value="InterPro"/>
</dbReference>
<accession>A0A7L4HN68</accession>
<dbReference type="InterPro" id="IPR051670">
    <property type="entry name" value="TNF_chemokine_rcpt-like"/>
</dbReference>
<protein>
    <submittedName>
        <fullName evidence="9">TNR1B factor</fullName>
    </submittedName>
</protein>
<keyword evidence="4" id="KW-0325">Glycoprotein</keyword>
<feature type="repeat" description="TNFR-Cys" evidence="5">
    <location>
        <begin position="52"/>
        <end position="93"/>
    </location>
</feature>
<feature type="domain" description="TNFR-Cys" evidence="8">
    <location>
        <begin position="12"/>
        <end position="50"/>
    </location>
</feature>
<dbReference type="GO" id="GO:0016020">
    <property type="term" value="C:membrane"/>
    <property type="evidence" value="ECO:0007669"/>
    <property type="project" value="InterPro"/>
</dbReference>
<proteinExistence type="predicted"/>
<dbReference type="PANTHER" id="PTHR47386">
    <property type="entry name" value="TUMOR NECROSIS FACTOR RECEPTOR SUPERFAMILY MEMBER 1B"/>
    <property type="match status" value="1"/>
</dbReference>
<feature type="disulfide bond" evidence="5">
    <location>
        <begin position="53"/>
        <end position="68"/>
    </location>
</feature>
<feature type="repeat" description="TNFR-Cys" evidence="5">
    <location>
        <begin position="94"/>
        <end position="136"/>
    </location>
</feature>
<dbReference type="GO" id="GO:0150079">
    <property type="term" value="P:negative regulation of neuroinflammatory response"/>
    <property type="evidence" value="ECO:0007669"/>
    <property type="project" value="TreeGrafter"/>
</dbReference>
<dbReference type="GO" id="GO:0031643">
    <property type="term" value="P:positive regulation of myelination"/>
    <property type="evidence" value="ECO:0007669"/>
    <property type="project" value="TreeGrafter"/>
</dbReference>
<evidence type="ECO:0000256" key="4">
    <source>
        <dbReference type="ARBA" id="ARBA00023180"/>
    </source>
</evidence>
<keyword evidence="7" id="KW-1133">Transmembrane helix</keyword>
<feature type="repeat" description="TNFR-Cys" evidence="5">
    <location>
        <begin position="12"/>
        <end position="50"/>
    </location>
</feature>
<dbReference type="OrthoDB" id="9450607at2759"/>
<feature type="region of interest" description="Disordered" evidence="6">
    <location>
        <begin position="380"/>
        <end position="414"/>
    </location>
</feature>
<evidence type="ECO:0000256" key="2">
    <source>
        <dbReference type="ARBA" id="ARBA00022737"/>
    </source>
</evidence>
<dbReference type="SMART" id="SM00208">
    <property type="entry name" value="TNFR"/>
    <property type="match status" value="4"/>
</dbReference>
<sequence>EYSLPYTPQFAQCKDPNTEFYEEGLNKCCSQCPPGQYKAESCSHSMDTKCSPCRPNTYTAIWNRSPQCFACSPPCRKGFVQNQTCTKSQDRICSCPPNEYCISKIYEYCKICKVHKKCGKGYRVSRRGTDSTDTECKPCPPGTFSNEESYHTSCTPHTVCKSVAVPGNRVNDTVCSDSGTAVATVLPHTILNLLLTQSSASNKPEIITRPVILNSAPDVSHIIGSVAGLLLLVLIIAILGYCLVSKKKKVRFMKLTFCISLQMFQPFSPAEKQCDKKVINTGSQNSSSSEREEQHLLETSGSSSSSLNNPAGSARVSVVCNKNNEKKETGVQQQHLAAEACKLPGGDRHNSASSEHSGNGGMQVNVTCIVKVCSPDCRSQFPEQTSSTSMDYGSSPCYSPTREEIPLSKEENPLKKETEIQISVENEDNLLQDLLPEEKKFPLGIQDAGMKTS</sequence>
<name>A0A7L4HN68_SCOUM</name>
<dbReference type="PANTHER" id="PTHR47386:SF1">
    <property type="entry name" value="TUMOR NECROSIS FACTOR RECEPTOR SUPERFAMILY MEMBER 1B"/>
    <property type="match status" value="1"/>
</dbReference>
<dbReference type="AlphaFoldDB" id="A0A7L4HN68"/>
<evidence type="ECO:0000259" key="8">
    <source>
        <dbReference type="PROSITE" id="PS50050"/>
    </source>
</evidence>
<feature type="domain" description="TNFR-Cys" evidence="8">
    <location>
        <begin position="138"/>
        <end position="175"/>
    </location>
</feature>
<evidence type="ECO:0000313" key="9">
    <source>
        <dbReference type="EMBL" id="NXX53730.1"/>
    </source>
</evidence>